<sequence length="101" mass="11444">MISNGVPEQCMTCHRHVSGFMLNKPGRILLGTRLWYVHLLSNQQMHQLNSTDTMLAEIPRHITDTIHTELPGDPEVYGRADYGEYGARLIDNRAVPVEDVT</sequence>
<keyword evidence="2" id="KW-1185">Reference proteome</keyword>
<dbReference type="EMBL" id="MDYN01000029">
    <property type="protein sequence ID" value="OQD81131.1"/>
    <property type="molecule type" value="Genomic_DNA"/>
</dbReference>
<evidence type="ECO:0000313" key="1">
    <source>
        <dbReference type="EMBL" id="OQD81131.1"/>
    </source>
</evidence>
<evidence type="ECO:0000313" key="2">
    <source>
        <dbReference type="Proteomes" id="UP000191672"/>
    </source>
</evidence>
<comment type="caution">
    <text evidence="1">The sequence shown here is derived from an EMBL/GenBank/DDBJ whole genome shotgun (WGS) entry which is preliminary data.</text>
</comment>
<dbReference type="Proteomes" id="UP000191672">
    <property type="component" value="Unassembled WGS sequence"/>
</dbReference>
<accession>A0A1V6PVY3</accession>
<name>A0A1V6PVY3_9EURO</name>
<dbReference type="AlphaFoldDB" id="A0A1V6PVY3"/>
<reference evidence="2" key="1">
    <citation type="journal article" date="2017" name="Nat. Microbiol.">
        <title>Global analysis of biosynthetic gene clusters reveals vast potential of secondary metabolite production in Penicillium species.</title>
        <authorList>
            <person name="Nielsen J.C."/>
            <person name="Grijseels S."/>
            <person name="Prigent S."/>
            <person name="Ji B."/>
            <person name="Dainat J."/>
            <person name="Nielsen K.F."/>
            <person name="Frisvad J.C."/>
            <person name="Workman M."/>
            <person name="Nielsen J."/>
        </authorList>
    </citation>
    <scope>NUCLEOTIDE SEQUENCE [LARGE SCALE GENOMIC DNA]</scope>
    <source>
        <strain evidence="2">IBT 31811</strain>
    </source>
</reference>
<organism evidence="1 2">
    <name type="scientific">Penicillium antarcticum</name>
    <dbReference type="NCBI Taxonomy" id="416450"/>
    <lineage>
        <taxon>Eukaryota</taxon>
        <taxon>Fungi</taxon>
        <taxon>Dikarya</taxon>
        <taxon>Ascomycota</taxon>
        <taxon>Pezizomycotina</taxon>
        <taxon>Eurotiomycetes</taxon>
        <taxon>Eurotiomycetidae</taxon>
        <taxon>Eurotiales</taxon>
        <taxon>Aspergillaceae</taxon>
        <taxon>Penicillium</taxon>
    </lineage>
</organism>
<protein>
    <submittedName>
        <fullName evidence="1">Uncharacterized protein</fullName>
    </submittedName>
</protein>
<gene>
    <name evidence="1" type="ORF">PENANT_c029G11382</name>
</gene>
<proteinExistence type="predicted"/>